<dbReference type="GO" id="GO:0006952">
    <property type="term" value="P:defense response"/>
    <property type="evidence" value="ECO:0007669"/>
    <property type="project" value="UniProtKB-KW"/>
</dbReference>
<feature type="domain" description="Disease resistance N-terminal" evidence="4">
    <location>
        <begin position="106"/>
        <end position="189"/>
    </location>
</feature>
<feature type="domain" description="Disease resistance R13L4/SHOC-2-like LRR" evidence="5">
    <location>
        <begin position="402"/>
        <end position="716"/>
    </location>
</feature>
<dbReference type="InterPro" id="IPR032675">
    <property type="entry name" value="LRR_dom_sf"/>
</dbReference>
<dbReference type="InterPro" id="IPR041118">
    <property type="entry name" value="Rx_N"/>
</dbReference>
<comment type="caution">
    <text evidence="6">The sequence shown here is derived from an EMBL/GenBank/DDBJ whole genome shotgun (WGS) entry which is preliminary data.</text>
</comment>
<evidence type="ECO:0000313" key="7">
    <source>
        <dbReference type="Proteomes" id="UP000288805"/>
    </source>
</evidence>
<dbReference type="Gene3D" id="1.20.5.4130">
    <property type="match status" value="1"/>
</dbReference>
<reference evidence="6 7" key="1">
    <citation type="journal article" date="2018" name="PLoS Genet.">
        <title>Population sequencing reveals clonal diversity and ancestral inbreeding in the grapevine cultivar Chardonnay.</title>
        <authorList>
            <person name="Roach M.J."/>
            <person name="Johnson D.L."/>
            <person name="Bohlmann J."/>
            <person name="van Vuuren H.J."/>
            <person name="Jones S.J."/>
            <person name="Pretorius I.S."/>
            <person name="Schmidt S.A."/>
            <person name="Borneman A.R."/>
        </authorList>
    </citation>
    <scope>NUCLEOTIDE SEQUENCE [LARGE SCALE GENOMIC DNA]</scope>
    <source>
        <strain evidence="7">cv. Chardonnay</strain>
        <tissue evidence="6">Leaf</tissue>
    </source>
</reference>
<evidence type="ECO:0000259" key="5">
    <source>
        <dbReference type="Pfam" id="PF23598"/>
    </source>
</evidence>
<protein>
    <submittedName>
        <fullName evidence="6">Disease resistance protein RPM1</fullName>
    </submittedName>
</protein>
<dbReference type="SUPFAM" id="SSF52058">
    <property type="entry name" value="L domain-like"/>
    <property type="match status" value="1"/>
</dbReference>
<accession>A0A438JI94</accession>
<dbReference type="Pfam" id="PF23598">
    <property type="entry name" value="LRR_14"/>
    <property type="match status" value="1"/>
</dbReference>
<dbReference type="AlphaFoldDB" id="A0A438JI94"/>
<dbReference type="EMBL" id="QGNW01000040">
    <property type="protein sequence ID" value="RVX08677.1"/>
    <property type="molecule type" value="Genomic_DNA"/>
</dbReference>
<gene>
    <name evidence="6" type="primary">RPM1_48</name>
    <name evidence="6" type="ORF">CK203_011056</name>
</gene>
<evidence type="ECO:0000256" key="3">
    <source>
        <dbReference type="ARBA" id="ARBA00022821"/>
    </source>
</evidence>
<evidence type="ECO:0000313" key="6">
    <source>
        <dbReference type="EMBL" id="RVX08677.1"/>
    </source>
</evidence>
<evidence type="ECO:0000259" key="4">
    <source>
        <dbReference type="Pfam" id="PF18052"/>
    </source>
</evidence>
<dbReference type="CDD" id="cd14798">
    <property type="entry name" value="RX-CC_like"/>
    <property type="match status" value="1"/>
</dbReference>
<keyword evidence="1" id="KW-0677">Repeat</keyword>
<dbReference type="Gene3D" id="3.80.10.10">
    <property type="entry name" value="Ribonuclease Inhibitor"/>
    <property type="match status" value="1"/>
</dbReference>
<dbReference type="PANTHER" id="PTHR47186">
    <property type="entry name" value="LEUCINE-RICH REPEAT-CONTAINING PROTEIN 57"/>
    <property type="match status" value="1"/>
</dbReference>
<evidence type="ECO:0000256" key="2">
    <source>
        <dbReference type="ARBA" id="ARBA00022741"/>
    </source>
</evidence>
<evidence type="ECO:0000256" key="1">
    <source>
        <dbReference type="ARBA" id="ARBA00022737"/>
    </source>
</evidence>
<organism evidence="6 7">
    <name type="scientific">Vitis vinifera</name>
    <name type="common">Grape</name>
    <dbReference type="NCBI Taxonomy" id="29760"/>
    <lineage>
        <taxon>Eukaryota</taxon>
        <taxon>Viridiplantae</taxon>
        <taxon>Streptophyta</taxon>
        <taxon>Embryophyta</taxon>
        <taxon>Tracheophyta</taxon>
        <taxon>Spermatophyta</taxon>
        <taxon>Magnoliopsida</taxon>
        <taxon>eudicotyledons</taxon>
        <taxon>Gunneridae</taxon>
        <taxon>Pentapetalae</taxon>
        <taxon>rosids</taxon>
        <taxon>Vitales</taxon>
        <taxon>Vitaceae</taxon>
        <taxon>Viteae</taxon>
        <taxon>Vitis</taxon>
    </lineage>
</organism>
<sequence>MDKRIRKNWLLKWGSRLEPKPVPVLEFSLPTMNPEDILFSTANSPTQALGSAAFRPTSSTPGKLVVHTFFSIQLKSTFRIRRRGRPQLHFHFGRPLHAHIMAASFVTLFQWRLNSMLLQENEILLGVKDQIESLISKLDAVGSFTGDADRILGRESCHQSWASELRGMLCEVEDFVDDFIIKVYGQTEKDREESIAEFGNELQNINSRVSEILNRRPRLEASLMLEEIQRFLRSKFVFDEDKETALASCMLNYINLPYDLKLSLLFCCAFLGRYGQTKGALVRVLVAAGLIQDKPGELMEDKAQENIEKLINQGMLEEDEYDWDCFEVPSPYYELSLSVMNAEEFFISTANSDSIIPPTARHVSIHDAENTIPNMNSLLHSLFVSAKKGPSEASYDCLETVLYNAKLLRVLHLKKLELKSLPDEVGKLVNLRYLGVRHSKITELPGSISNLRNLQTLDISWSGYEFELSNGVLNLAQLRHLRMFRPRNDGEVRVPPGISRLRNLQTLEGIYAGGGIAKELGNMTQLRSLEVRCLSDDHADELYASVTKLTGLRNLSLTIERNRIAYDSSSSLPYENSLFPCLESFSPPPLLETLKLKGCLTEMPLWLGSMENLTKLYMCWSHLSENPTTILQFLPNLKYLSMFHAYKGKRMEREFFRAGGFPKLEYLKIDSHNLVEWTEMEEGALPCLKELRFWNCIRLMGLPEGLQHVATLQKLVLFNVHGDLTRRLNPDGGPQNYKIKHIPLVQSYVRSCGWMVWKT</sequence>
<dbReference type="Pfam" id="PF18052">
    <property type="entry name" value="Rx_N"/>
    <property type="match status" value="1"/>
</dbReference>
<keyword evidence="2" id="KW-0547">Nucleotide-binding</keyword>
<name>A0A438JI94_VITVI</name>
<dbReference type="PANTHER" id="PTHR47186:SF12">
    <property type="entry name" value="NB-ARC DOMAIN-CONTAINING PROTEIN"/>
    <property type="match status" value="1"/>
</dbReference>
<dbReference type="InterPro" id="IPR038005">
    <property type="entry name" value="RX-like_CC"/>
</dbReference>
<proteinExistence type="predicted"/>
<dbReference type="GO" id="GO:0000166">
    <property type="term" value="F:nucleotide binding"/>
    <property type="evidence" value="ECO:0007669"/>
    <property type="project" value="UniProtKB-KW"/>
</dbReference>
<keyword evidence="3" id="KW-0611">Plant defense</keyword>
<dbReference type="Proteomes" id="UP000288805">
    <property type="component" value="Unassembled WGS sequence"/>
</dbReference>
<dbReference type="InterPro" id="IPR055414">
    <property type="entry name" value="LRR_R13L4/SHOC2-like"/>
</dbReference>